<dbReference type="Gene3D" id="2.60.40.10">
    <property type="entry name" value="Immunoglobulins"/>
    <property type="match status" value="2"/>
</dbReference>
<proteinExistence type="predicted"/>
<dbReference type="InterPro" id="IPR013783">
    <property type="entry name" value="Ig-like_fold"/>
</dbReference>
<accession>A0AAJ6BJT0</accession>
<feature type="domain" description="Secretion system C-terminal sorting" evidence="2">
    <location>
        <begin position="559"/>
        <end position="634"/>
    </location>
</feature>
<protein>
    <submittedName>
        <fullName evidence="3">PKD domain-containing protein</fullName>
    </submittedName>
</protein>
<dbReference type="InterPro" id="IPR029058">
    <property type="entry name" value="AB_hydrolase_fold"/>
</dbReference>
<dbReference type="Proteomes" id="UP001220610">
    <property type="component" value="Chromosome"/>
</dbReference>
<dbReference type="PANTHER" id="PTHR46182">
    <property type="entry name" value="FI19480P1"/>
    <property type="match status" value="1"/>
</dbReference>
<evidence type="ECO:0000313" key="3">
    <source>
        <dbReference type="EMBL" id="WEK37716.1"/>
    </source>
</evidence>
<feature type="signal peptide" evidence="1">
    <location>
        <begin position="1"/>
        <end position="22"/>
    </location>
</feature>
<dbReference type="InterPro" id="IPR035986">
    <property type="entry name" value="PKD_dom_sf"/>
</dbReference>
<name>A0AAJ6BJT0_9BACT</name>
<dbReference type="Gene3D" id="3.40.50.1820">
    <property type="entry name" value="alpha/beta hydrolase"/>
    <property type="match status" value="1"/>
</dbReference>
<dbReference type="Pfam" id="PF18962">
    <property type="entry name" value="Por_Secre_tail"/>
    <property type="match status" value="1"/>
</dbReference>
<dbReference type="GO" id="GO:0016020">
    <property type="term" value="C:membrane"/>
    <property type="evidence" value="ECO:0007669"/>
    <property type="project" value="TreeGrafter"/>
</dbReference>
<dbReference type="SUPFAM" id="SSF53474">
    <property type="entry name" value="alpha/beta-Hydrolases"/>
    <property type="match status" value="1"/>
</dbReference>
<evidence type="ECO:0000259" key="2">
    <source>
        <dbReference type="Pfam" id="PF18962"/>
    </source>
</evidence>
<organism evidence="3 4">
    <name type="scientific">Candidatus Pseudobacter hemicellulosilyticus</name>
    <dbReference type="NCBI Taxonomy" id="3121375"/>
    <lineage>
        <taxon>Bacteria</taxon>
        <taxon>Pseudomonadati</taxon>
        <taxon>Bacteroidota</taxon>
        <taxon>Chitinophagia</taxon>
        <taxon>Chitinophagales</taxon>
        <taxon>Chitinophagaceae</taxon>
        <taxon>Pseudobacter</taxon>
    </lineage>
</organism>
<dbReference type="NCBIfam" id="TIGR04183">
    <property type="entry name" value="Por_Secre_tail"/>
    <property type="match status" value="1"/>
</dbReference>
<dbReference type="EMBL" id="CP119311">
    <property type="protein sequence ID" value="WEK37716.1"/>
    <property type="molecule type" value="Genomic_DNA"/>
</dbReference>
<dbReference type="SUPFAM" id="SSF49299">
    <property type="entry name" value="PKD domain"/>
    <property type="match status" value="2"/>
</dbReference>
<dbReference type="Pfam" id="PF22352">
    <property type="entry name" value="K319L-like_PKD"/>
    <property type="match status" value="2"/>
</dbReference>
<evidence type="ECO:0000313" key="4">
    <source>
        <dbReference type="Proteomes" id="UP001220610"/>
    </source>
</evidence>
<sequence>MKHLLLLTTVLLCLAVSGQQVAKSIPVSANEIIGFYEYKPTDYDSEDQSIKHPLIIFLHGGGEKGNGTTELSKVATNGIPTNIKNGHNMRFTWNGKTETFIVLSPQLNGTKYGWWYDFITDSLISYATRNLRIDTNRIILTGLSMGGGGTWAYAGGKLSQAQKLAAIGISCGACQDVNWCNIANANLPTWAFHAEDDNSTAPVGCTKSTINKINDCKPAVVPYATYWATGGHGIWGRVYSTDYSYQNPNIYEWFLGQDKSKPVNKRPLANAGPDMTISTTTGSVNLSGAKSKDEDGKLVRYIWRKVSGPTGGAISIPVSEDGVTRVTGLTTPGTYQFELKAVDDRADWSFDQVNITVVNGSAPNVPPVTQAGTDQTVIYPEADLNGTKSYDPDGTVVAYNWRKVDGPEVYTLSGASTSQPIVKDMLIGVYKFELEATDNMGARTKDTVTINATATILPVSLLYFRAAANGQQTQLVWGTENEDGFELYEVEASTNSVDFSTVASIQGSERPAGQQNYSWTDTRGYPYYRLKITARSSRIRYSAIVRVDRQAAAISLEFFPNPVQHQLSVLLNDPEKGVLRARLFSMDGKLARQQQWNKNQELMAVSMDTRGLTTGIYFLEVTLGNRKKEVRKIVKQ</sequence>
<feature type="chain" id="PRO_5042595901" evidence="1">
    <location>
        <begin position="23"/>
        <end position="636"/>
    </location>
</feature>
<gene>
    <name evidence="3" type="ORF">P0Y53_09400</name>
</gene>
<dbReference type="AlphaFoldDB" id="A0AAJ6BJT0"/>
<evidence type="ECO:0000256" key="1">
    <source>
        <dbReference type="SAM" id="SignalP"/>
    </source>
</evidence>
<dbReference type="GO" id="GO:0031410">
    <property type="term" value="C:cytoplasmic vesicle"/>
    <property type="evidence" value="ECO:0007669"/>
    <property type="project" value="TreeGrafter"/>
</dbReference>
<dbReference type="InterPro" id="IPR026444">
    <property type="entry name" value="Secre_tail"/>
</dbReference>
<keyword evidence="1" id="KW-0732">Signal</keyword>
<dbReference type="InterPro" id="IPR029865">
    <property type="entry name" value="KIAA0319-like"/>
</dbReference>
<dbReference type="PANTHER" id="PTHR46182:SF2">
    <property type="entry name" value="FI19480P1"/>
    <property type="match status" value="1"/>
</dbReference>
<reference evidence="3" key="1">
    <citation type="submission" date="2023-03" db="EMBL/GenBank/DDBJ databases">
        <title>Andean soil-derived lignocellulolytic bacterial consortium as a source of novel taxa and putative plastic-active enzymes.</title>
        <authorList>
            <person name="Diaz-Garcia L."/>
            <person name="Chuvochina M."/>
            <person name="Feuerriegel G."/>
            <person name="Bunk B."/>
            <person name="Sproer C."/>
            <person name="Streit W.R."/>
            <person name="Rodriguez L.M."/>
            <person name="Overmann J."/>
            <person name="Jimenez D.J."/>
        </authorList>
    </citation>
    <scope>NUCLEOTIDE SEQUENCE</scope>
    <source>
        <strain evidence="3">MAG 7</strain>
    </source>
</reference>